<evidence type="ECO:0000259" key="2">
    <source>
        <dbReference type="Pfam" id="PF13338"/>
    </source>
</evidence>
<sequence length="391" mass="42191">MEGGGVTEPYLREVVPLSDLSEVSERQGPDHASDTSDASDSSREELDAQLLASLKSGDWLDDQQFPPLRYAVDGLLPEGFSLLIGPPKAGKSWLVLDLLLAISGGGTAVGKIRMGLPRRVLYLALEDGDRRMQDRCRTLLGDTPIPSHFHYLTQVEPNAVLATIGAFLRRFPKTALVVVDTLGKVMPPSAPGESAYQRDYRVAGALKRAADKHPGLAVTAIHHDRKAASEDFIDSVSGTHGLAGAADTIIVLARKRQAQEAVLKVTGRDVPEAEYAMVMQEGTWVLDGANLAEAAENARNREETSALGDTSVSILQFVRQHPQGVRAADVREKFGDNADQYLKRLTEDGRITKLRRGIYAPAPQLPLCAGCGSPFEQITPDQTTHPGCEAA</sequence>
<evidence type="ECO:0000256" key="1">
    <source>
        <dbReference type="SAM" id="MobiDB-lite"/>
    </source>
</evidence>
<accession>A0ABX5ZVG9</accession>
<dbReference type="Gene3D" id="3.40.50.300">
    <property type="entry name" value="P-loop containing nucleotide triphosphate hydrolases"/>
    <property type="match status" value="1"/>
</dbReference>
<evidence type="ECO:0000313" key="4">
    <source>
        <dbReference type="Proteomes" id="UP000324308"/>
    </source>
</evidence>
<feature type="compositionally biased region" description="Basic and acidic residues" evidence="1">
    <location>
        <begin position="23"/>
        <end position="45"/>
    </location>
</feature>
<dbReference type="Pfam" id="PF13338">
    <property type="entry name" value="AbiEi_4"/>
    <property type="match status" value="1"/>
</dbReference>
<protein>
    <submittedName>
        <fullName evidence="3">AAA family ATPase</fullName>
    </submittedName>
</protein>
<dbReference type="Proteomes" id="UP000324308">
    <property type="component" value="Chromosome"/>
</dbReference>
<feature type="domain" description="AbiEi antitoxin N-terminal" evidence="2">
    <location>
        <begin position="314"/>
        <end position="361"/>
    </location>
</feature>
<keyword evidence="4" id="KW-1185">Reference proteome</keyword>
<dbReference type="EMBL" id="CP043959">
    <property type="protein sequence ID" value="QER88601.1"/>
    <property type="molecule type" value="Genomic_DNA"/>
</dbReference>
<dbReference type="SUPFAM" id="SSF52540">
    <property type="entry name" value="P-loop containing nucleoside triphosphate hydrolases"/>
    <property type="match status" value="1"/>
</dbReference>
<feature type="region of interest" description="Disordered" evidence="1">
    <location>
        <begin position="1"/>
        <end position="45"/>
    </location>
</feature>
<gene>
    <name evidence="3" type="ORF">F3L20_24560</name>
</gene>
<organism evidence="3 4">
    <name type="scientific">Streptomyces tendae</name>
    <dbReference type="NCBI Taxonomy" id="1932"/>
    <lineage>
        <taxon>Bacteria</taxon>
        <taxon>Bacillati</taxon>
        <taxon>Actinomycetota</taxon>
        <taxon>Actinomycetes</taxon>
        <taxon>Kitasatosporales</taxon>
        <taxon>Streptomycetaceae</taxon>
        <taxon>Streptomyces</taxon>
    </lineage>
</organism>
<evidence type="ECO:0000313" key="3">
    <source>
        <dbReference type="EMBL" id="QER88601.1"/>
    </source>
</evidence>
<dbReference type="InterPro" id="IPR025159">
    <property type="entry name" value="AbiEi_N"/>
</dbReference>
<dbReference type="InterPro" id="IPR027417">
    <property type="entry name" value="P-loop_NTPase"/>
</dbReference>
<name>A0ABX5ZVG9_STRTE</name>
<proteinExistence type="predicted"/>
<dbReference type="RefSeq" id="WP_150156182.1">
    <property type="nucleotide sequence ID" value="NZ_CP043959.1"/>
</dbReference>
<reference evidence="3 4" key="1">
    <citation type="submission" date="2019-09" db="EMBL/GenBank/DDBJ databases">
        <title>Draft genome sequence of the Ebosin-producing strain Streptomyces sp. 139.</title>
        <authorList>
            <person name="Ai L."/>
            <person name="Geng M."/>
            <person name="Ma M."/>
            <person name="Bai L."/>
        </authorList>
    </citation>
    <scope>NUCLEOTIDE SEQUENCE [LARGE SCALE GENOMIC DNA]</scope>
    <source>
        <strain evidence="3 4">139</strain>
    </source>
</reference>
<dbReference type="Pfam" id="PF13481">
    <property type="entry name" value="AAA_25"/>
    <property type="match status" value="1"/>
</dbReference>